<evidence type="ECO:0000313" key="3">
    <source>
        <dbReference type="Proteomes" id="UP001055025"/>
    </source>
</evidence>
<organism evidence="2 3">
    <name type="scientific">Granulimonas faecalis</name>
    <dbReference type="NCBI Taxonomy" id="2894155"/>
    <lineage>
        <taxon>Bacteria</taxon>
        <taxon>Bacillati</taxon>
        <taxon>Actinomycetota</taxon>
        <taxon>Coriobacteriia</taxon>
        <taxon>Coriobacteriales</taxon>
        <taxon>Kribbibacteriaceae</taxon>
        <taxon>Granulimonas</taxon>
    </lineage>
</organism>
<dbReference type="CDD" id="cd00882">
    <property type="entry name" value="Ras_like_GTPase"/>
    <property type="match status" value="1"/>
</dbReference>
<evidence type="ECO:0008006" key="4">
    <source>
        <dbReference type="Google" id="ProtNLM"/>
    </source>
</evidence>
<reference evidence="2" key="1">
    <citation type="journal article" date="2022" name="Int. J. Syst. Evol. Microbiol.">
        <title>Granulimonas faecalis gen. nov., sp. nov., and Leptogranulimonas caecicola gen. nov., sp. nov., novel lactate-producing Atopobiaceae bacteria isolated from mouse intestines, and an emended description of the family Atopobiaceae.</title>
        <authorList>
            <person name="Morinaga K."/>
            <person name="Kusada H."/>
            <person name="Sakamoto S."/>
            <person name="Murakami T."/>
            <person name="Toyoda A."/>
            <person name="Mori H."/>
            <person name="Meng X.Y."/>
            <person name="Takashino M."/>
            <person name="Murotomi K."/>
            <person name="Tamaki H."/>
        </authorList>
    </citation>
    <scope>NUCLEOTIDE SEQUENCE</scope>
    <source>
        <strain evidence="2">OPF53</strain>
    </source>
</reference>
<protein>
    <recommendedName>
        <fullName evidence="4">ATP-binding protein</fullName>
    </recommendedName>
</protein>
<dbReference type="Gene3D" id="3.40.50.300">
    <property type="entry name" value="P-loop containing nucleotide triphosphate hydrolases"/>
    <property type="match status" value="1"/>
</dbReference>
<proteinExistence type="predicted"/>
<dbReference type="SUPFAM" id="SSF52540">
    <property type="entry name" value="P-loop containing nucleoside triphosphate hydrolases"/>
    <property type="match status" value="1"/>
</dbReference>
<gene>
    <name evidence="2" type="ORF">ATOP_13110</name>
</gene>
<evidence type="ECO:0000256" key="1">
    <source>
        <dbReference type="SAM" id="MobiDB-lite"/>
    </source>
</evidence>
<dbReference type="Proteomes" id="UP001055025">
    <property type="component" value="Unassembled WGS sequence"/>
</dbReference>
<accession>A0AAV5B2A3</accession>
<dbReference type="InterPro" id="IPR027417">
    <property type="entry name" value="P-loop_NTPase"/>
</dbReference>
<feature type="region of interest" description="Disordered" evidence="1">
    <location>
        <begin position="207"/>
        <end position="232"/>
    </location>
</feature>
<sequence>MAGTTSRRSTPSEAWAPYPPDPAWVRSRTRAPRAYGWVEADGAYAPELAAGGLWLFGDGGCGKTALVHAIRLWWDGSHVAVTEPDALTGVRWCGVRERSVYVLEDEMVDRLDQAGRSWRADFSAELAQYAEAPLLCVDDAGEAEPTKAAYKAWYRVLTARSEAGLPTVAASRSGLGDFCEAFARSRSVRPAQAGRLGELVRRSMVPRRVRGRADGPGGTQGAGKRELGVVPG</sequence>
<keyword evidence="3" id="KW-1185">Reference proteome</keyword>
<comment type="caution">
    <text evidence="2">The sequence shown here is derived from an EMBL/GenBank/DDBJ whole genome shotgun (WGS) entry which is preliminary data.</text>
</comment>
<dbReference type="EMBL" id="BQKC01000001">
    <property type="protein sequence ID" value="GJM55656.1"/>
    <property type="molecule type" value="Genomic_DNA"/>
</dbReference>
<feature type="compositionally biased region" description="Basic and acidic residues" evidence="1">
    <location>
        <begin position="223"/>
        <end position="232"/>
    </location>
</feature>
<dbReference type="RefSeq" id="WP_265590874.1">
    <property type="nucleotide sequence ID" value="NZ_BQKC01000001.1"/>
</dbReference>
<evidence type="ECO:0000313" key="2">
    <source>
        <dbReference type="EMBL" id="GJM55656.1"/>
    </source>
</evidence>
<name>A0AAV5B2A3_9ACTN</name>
<dbReference type="AlphaFoldDB" id="A0AAV5B2A3"/>